<keyword evidence="3" id="KW-1185">Reference proteome</keyword>
<dbReference type="OrthoDB" id="6543050at2"/>
<dbReference type="Proteomes" id="UP000316331">
    <property type="component" value="Unassembled WGS sequence"/>
</dbReference>
<sequence>MAFINKLISNAHTFSRLMDVVDKAPQWRKQLLAKKNELRGGSFRDAAMGMCALVAAADGAIDPDERMRVAGLICADPVLNNFPADELRALFDDNCHRLTADPAFGRAHVLQQIGKAAGKPAEAQAVVQIGIMIGNADGSFDQAEVAAVREACQILRLDPGQFGL</sequence>
<dbReference type="Pfam" id="PF05099">
    <property type="entry name" value="TerB"/>
    <property type="match status" value="1"/>
</dbReference>
<evidence type="ECO:0000313" key="2">
    <source>
        <dbReference type="EMBL" id="TQM26083.1"/>
    </source>
</evidence>
<dbReference type="EMBL" id="VFPG01000002">
    <property type="protein sequence ID" value="TQM26083.1"/>
    <property type="molecule type" value="Genomic_DNA"/>
</dbReference>
<name>A0A543EWW3_9NOCA</name>
<organism evidence="2 3">
    <name type="scientific">Nocardia bhagyanarayanae</name>
    <dbReference type="NCBI Taxonomy" id="1215925"/>
    <lineage>
        <taxon>Bacteria</taxon>
        <taxon>Bacillati</taxon>
        <taxon>Actinomycetota</taxon>
        <taxon>Actinomycetes</taxon>
        <taxon>Mycobacteriales</taxon>
        <taxon>Nocardiaceae</taxon>
        <taxon>Nocardia</taxon>
    </lineage>
</organism>
<accession>A0A543EWW3</accession>
<evidence type="ECO:0000259" key="1">
    <source>
        <dbReference type="Pfam" id="PF05099"/>
    </source>
</evidence>
<dbReference type="SUPFAM" id="SSF158682">
    <property type="entry name" value="TerB-like"/>
    <property type="match status" value="1"/>
</dbReference>
<dbReference type="InterPro" id="IPR029024">
    <property type="entry name" value="TerB-like"/>
</dbReference>
<gene>
    <name evidence="2" type="ORF">FB390_6260</name>
</gene>
<dbReference type="RefSeq" id="WP_141812679.1">
    <property type="nucleotide sequence ID" value="NZ_VFPG01000002.1"/>
</dbReference>
<proteinExistence type="predicted"/>
<dbReference type="AlphaFoldDB" id="A0A543EWW3"/>
<dbReference type="CDD" id="cd07176">
    <property type="entry name" value="terB"/>
    <property type="match status" value="1"/>
</dbReference>
<reference evidence="2 3" key="1">
    <citation type="submission" date="2019-06" db="EMBL/GenBank/DDBJ databases">
        <title>Sequencing the genomes of 1000 actinobacteria strains.</title>
        <authorList>
            <person name="Klenk H.-P."/>
        </authorList>
    </citation>
    <scope>NUCLEOTIDE SEQUENCE [LARGE SCALE GENOMIC DNA]</scope>
    <source>
        <strain evidence="2 3">DSM 103495</strain>
    </source>
</reference>
<protein>
    <submittedName>
        <fullName evidence="2">Tellurite resistance protein TerB</fullName>
    </submittedName>
</protein>
<dbReference type="Gene3D" id="1.10.3680.10">
    <property type="entry name" value="TerB-like"/>
    <property type="match status" value="1"/>
</dbReference>
<dbReference type="InterPro" id="IPR007791">
    <property type="entry name" value="DjlA_N"/>
</dbReference>
<feature type="domain" description="Co-chaperone DjlA N-terminal" evidence="1">
    <location>
        <begin position="45"/>
        <end position="162"/>
    </location>
</feature>
<evidence type="ECO:0000313" key="3">
    <source>
        <dbReference type="Proteomes" id="UP000316331"/>
    </source>
</evidence>
<comment type="caution">
    <text evidence="2">The sequence shown here is derived from an EMBL/GenBank/DDBJ whole genome shotgun (WGS) entry which is preliminary data.</text>
</comment>